<dbReference type="AlphaFoldDB" id="A0A1I9G5T9"/>
<dbReference type="EMBL" id="LN857024">
    <property type="protein sequence ID" value="CDQ02118.1"/>
    <property type="molecule type" value="Genomic_DNA"/>
</dbReference>
<sequence>MDGERSREHIEVALAMEVRERKWISLSKQQITLYTLLKGMKKGMMTRQLRNGKVSGQGGTLHTTMVRGNYNEVSGNLIRIRFQEKSGGSS</sequence>
<protein>
    <submittedName>
        <fullName evidence="1">Bm12840</fullName>
    </submittedName>
</protein>
<organism evidence="1">
    <name type="scientific">Brugia malayi</name>
    <name type="common">Filarial nematode worm</name>
    <dbReference type="NCBI Taxonomy" id="6279"/>
    <lineage>
        <taxon>Eukaryota</taxon>
        <taxon>Metazoa</taxon>
        <taxon>Ecdysozoa</taxon>
        <taxon>Nematoda</taxon>
        <taxon>Chromadorea</taxon>
        <taxon>Rhabditida</taxon>
        <taxon>Spirurina</taxon>
        <taxon>Spiruromorpha</taxon>
        <taxon>Filarioidea</taxon>
        <taxon>Onchocercidae</taxon>
        <taxon>Brugia</taxon>
    </lineage>
</organism>
<reference evidence="1" key="1">
    <citation type="journal article" date="2007" name="Science">
        <title>Draft genome of the filarial nematode parasite Brugia malayi.</title>
        <authorList>
            <person name="Ghedin E."/>
            <person name="Wang S."/>
            <person name="Spiro D."/>
            <person name="Caler E."/>
            <person name="Zhao Q."/>
            <person name="Crabtree J."/>
            <person name="Allen J.E."/>
            <person name="Delcher A.L."/>
            <person name="Guiliano D.B."/>
            <person name="Miranda-Saavedra D."/>
            <person name="Angiuoli S.V."/>
            <person name="Creasy T."/>
            <person name="Amedeo P."/>
            <person name="Haas B."/>
            <person name="El-Sayed N.M."/>
            <person name="Wortman J.R."/>
            <person name="Feldblyum T."/>
            <person name="Tallon L."/>
            <person name="Schatz M."/>
            <person name="Shumway M."/>
            <person name="Koo H."/>
            <person name="Salzberg S.L."/>
            <person name="Schobel S."/>
            <person name="Pertea M."/>
            <person name="Pop M."/>
            <person name="White O."/>
            <person name="Barton G.J."/>
            <person name="Carlow C.K."/>
            <person name="Crawford M.J."/>
            <person name="Daub J."/>
            <person name="Dimmic M.W."/>
            <person name="Estes C.F."/>
            <person name="Foster J.M."/>
            <person name="Ganatra M."/>
            <person name="Gregory W.F."/>
            <person name="Johnson N.M."/>
            <person name="Jin J."/>
            <person name="Komuniecki R."/>
            <person name="Korf I."/>
            <person name="Kumar S."/>
            <person name="Laney S."/>
            <person name="Li B.W."/>
            <person name="Li W."/>
            <person name="Lindblom T.H."/>
            <person name="Lustigman S."/>
            <person name="Ma D."/>
            <person name="Maina C.V."/>
            <person name="Martin D.M."/>
            <person name="McCarter J.P."/>
            <person name="McReynolds L."/>
            <person name="Mitreva M."/>
            <person name="Nutman T.B."/>
            <person name="Parkinson J."/>
            <person name="Peregrin-Alvarez J.M."/>
            <person name="Poole C."/>
            <person name="Ren Q."/>
            <person name="Saunders L."/>
            <person name="Sluder A.E."/>
            <person name="Smith K."/>
            <person name="Stanke M."/>
            <person name="Unnasch T.R."/>
            <person name="Ware J."/>
            <person name="Wei A.D."/>
            <person name="Weil G."/>
            <person name="Williams D.J."/>
            <person name="Zhang Y."/>
            <person name="Williams S.A."/>
            <person name="Fraser-Liggett C."/>
            <person name="Slatko B."/>
            <person name="Blaxter M.L."/>
            <person name="Scott A.L."/>
        </authorList>
    </citation>
    <scope>NUCLEOTIDE SEQUENCE</scope>
    <source>
        <strain evidence="1">FR3</strain>
    </source>
</reference>
<evidence type="ECO:0000313" key="1">
    <source>
        <dbReference type="EMBL" id="CDQ02118.1"/>
    </source>
</evidence>
<gene>
    <name evidence="1" type="primary">Bm12840</name>
    <name evidence="1" type="ORF">BM_Bm12840</name>
</gene>
<proteinExistence type="predicted"/>
<reference evidence="1" key="2">
    <citation type="submission" date="2012-12" db="EMBL/GenBank/DDBJ databases">
        <authorList>
            <consortium name="WormBase Consortium"/>
            <person name="Ghedin E."/>
            <person name="Paulini M."/>
        </authorList>
    </citation>
    <scope>NUCLEOTIDE SEQUENCE</scope>
    <source>
        <strain evidence="1">FR3</strain>
    </source>
</reference>
<name>A0A1I9G5T9_BRUMA</name>
<accession>A0A1I9G5T9</accession>